<feature type="compositionally biased region" description="Polar residues" evidence="1">
    <location>
        <begin position="41"/>
        <end position="52"/>
    </location>
</feature>
<reference evidence="3" key="1">
    <citation type="submission" date="2020-05" db="EMBL/GenBank/DDBJ databases">
        <title>Phylogenomic resolution of chytrid fungi.</title>
        <authorList>
            <person name="Stajich J.E."/>
            <person name="Amses K."/>
            <person name="Simmons R."/>
            <person name="Seto K."/>
            <person name="Myers J."/>
            <person name="Bonds A."/>
            <person name="Quandt C.A."/>
            <person name="Barry K."/>
            <person name="Liu P."/>
            <person name="Grigoriev I."/>
            <person name="Longcore J.E."/>
            <person name="James T.Y."/>
        </authorList>
    </citation>
    <scope>NUCLEOTIDE SEQUENCE</scope>
    <source>
        <strain evidence="3">JEL0513</strain>
    </source>
</reference>
<gene>
    <name evidence="3" type="ORF">HK100_011356</name>
</gene>
<evidence type="ECO:0000313" key="3">
    <source>
        <dbReference type="EMBL" id="KAJ3124096.1"/>
    </source>
</evidence>
<keyword evidence="2" id="KW-0812">Transmembrane</keyword>
<comment type="caution">
    <text evidence="3">The sequence shown here is derived from an EMBL/GenBank/DDBJ whole genome shotgun (WGS) entry which is preliminary data.</text>
</comment>
<dbReference type="Proteomes" id="UP001211907">
    <property type="component" value="Unassembled WGS sequence"/>
</dbReference>
<feature type="region of interest" description="Disordered" evidence="1">
    <location>
        <begin position="41"/>
        <end position="62"/>
    </location>
</feature>
<feature type="transmembrane region" description="Helical" evidence="2">
    <location>
        <begin position="112"/>
        <end position="131"/>
    </location>
</feature>
<dbReference type="AlphaFoldDB" id="A0AAD5T195"/>
<protein>
    <submittedName>
        <fullName evidence="3">Uncharacterized protein</fullName>
    </submittedName>
</protein>
<evidence type="ECO:0000313" key="4">
    <source>
        <dbReference type="Proteomes" id="UP001211907"/>
    </source>
</evidence>
<feature type="transmembrane region" description="Helical" evidence="2">
    <location>
        <begin position="86"/>
        <end position="106"/>
    </location>
</feature>
<accession>A0AAD5T195</accession>
<feature type="region of interest" description="Disordered" evidence="1">
    <location>
        <begin position="268"/>
        <end position="289"/>
    </location>
</feature>
<keyword evidence="2" id="KW-0472">Membrane</keyword>
<keyword evidence="2" id="KW-1133">Transmembrane helix</keyword>
<feature type="non-terminal residue" evidence="3">
    <location>
        <position position="289"/>
    </location>
</feature>
<evidence type="ECO:0000256" key="1">
    <source>
        <dbReference type="SAM" id="MobiDB-lite"/>
    </source>
</evidence>
<sequence length="289" mass="30933">MSKHALQLAPLLQKTKSLLLNNNFDSTESTNLDSSAAENYKTNDNITPAEQQTTTTTTTTTTKKSNLANRRFQIAQLVDTHSKFEYAKVFVITSTLLSAGFGANPIPFIDAPLLVATQFTLITSLCGVYGLPNASTYYGLFKYVLAAPLLGLVGADLLKLIPGVGTVVGGVVDVVICATLTLSLGIAVVKICEIAINERNARAYGVGQGRPEFKLDARVGAVFKEVYTTSKDAIKGMLTSGSLSKEGLVGLMQQSVPEDDKAFLFDETDDQDQNQENGVGIKKKKTVAV</sequence>
<feature type="transmembrane region" description="Helical" evidence="2">
    <location>
        <begin position="167"/>
        <end position="189"/>
    </location>
</feature>
<evidence type="ECO:0000256" key="2">
    <source>
        <dbReference type="SAM" id="Phobius"/>
    </source>
</evidence>
<dbReference type="EMBL" id="JADGJH010000695">
    <property type="protein sequence ID" value="KAJ3124096.1"/>
    <property type="molecule type" value="Genomic_DNA"/>
</dbReference>
<feature type="compositionally biased region" description="Low complexity" evidence="1">
    <location>
        <begin position="53"/>
        <end position="62"/>
    </location>
</feature>
<keyword evidence="4" id="KW-1185">Reference proteome</keyword>
<name>A0AAD5T195_9FUNG</name>
<proteinExistence type="predicted"/>
<feature type="transmembrane region" description="Helical" evidence="2">
    <location>
        <begin position="143"/>
        <end position="161"/>
    </location>
</feature>
<organism evidence="3 4">
    <name type="scientific">Physocladia obscura</name>
    <dbReference type="NCBI Taxonomy" id="109957"/>
    <lineage>
        <taxon>Eukaryota</taxon>
        <taxon>Fungi</taxon>
        <taxon>Fungi incertae sedis</taxon>
        <taxon>Chytridiomycota</taxon>
        <taxon>Chytridiomycota incertae sedis</taxon>
        <taxon>Chytridiomycetes</taxon>
        <taxon>Chytridiales</taxon>
        <taxon>Chytriomycetaceae</taxon>
        <taxon>Physocladia</taxon>
    </lineage>
</organism>